<dbReference type="HOGENOM" id="CLU_1965958_0_0_11"/>
<evidence type="ECO:0000313" key="2">
    <source>
        <dbReference type="Proteomes" id="UP000013968"/>
    </source>
</evidence>
<reference evidence="1 2" key="1">
    <citation type="journal article" date="2014" name="BMC Genomics">
        <title>Complete genome sequence and comparative genomic analyses of the vancomycin-producing Amycolatopsis orientalis.</title>
        <authorList>
            <person name="Xu L."/>
            <person name="Huang H."/>
            <person name="Wei W."/>
            <person name="Zhong Y."/>
            <person name="Tang B."/>
            <person name="Yuan H."/>
            <person name="Zhu L."/>
            <person name="Huang W."/>
            <person name="Ge M."/>
            <person name="Yang S."/>
            <person name="Zheng H."/>
            <person name="Jiang W."/>
            <person name="Chen D."/>
            <person name="Zhao G.P."/>
            <person name="Zhao W."/>
        </authorList>
    </citation>
    <scope>NUCLEOTIDE SEQUENCE [LARGE SCALE GENOMIC DNA]</scope>
    <source>
        <strain evidence="1 2">HCCB10007</strain>
        <plasmid evidence="1 2">pXL100</plasmid>
    </source>
</reference>
<organism evidence="1 2">
    <name type="scientific">Amycolatopsis keratiniphila</name>
    <dbReference type="NCBI Taxonomy" id="129921"/>
    <lineage>
        <taxon>Bacteria</taxon>
        <taxon>Bacillati</taxon>
        <taxon>Actinomycetota</taxon>
        <taxon>Actinomycetes</taxon>
        <taxon>Pseudonocardiales</taxon>
        <taxon>Pseudonocardiaceae</taxon>
        <taxon>Amycolatopsis</taxon>
        <taxon>Amycolatopsis japonica group</taxon>
    </lineage>
</organism>
<geneLocation type="plasmid" evidence="1 2">
    <name>pXL100</name>
</geneLocation>
<gene>
    <name evidence="1" type="ORF">AORI_P012</name>
</gene>
<sequence>MLEVRLTTNDYMLLAVAAARAELADGAYASEVVHRHLAAEFNVVPADWREVMAQLLEHRATLAGLRGDVAAVGRLANQIAREVNSNRSRPAGDVLTRLAGRVETVLAAADEGLAELDQLTTNARTRL</sequence>
<name>W6HZH3_9PSEU</name>
<dbReference type="KEGG" id="aoi:AORI_P012"/>
<protein>
    <submittedName>
        <fullName evidence="1">Uncharacterized protein</fullName>
    </submittedName>
</protein>
<dbReference type="Proteomes" id="UP000013968">
    <property type="component" value="Plasmid pXL100"/>
</dbReference>
<keyword evidence="2" id="KW-1185">Reference proteome</keyword>
<dbReference type="AlphaFoldDB" id="W6HZH3"/>
<proteinExistence type="predicted"/>
<evidence type="ECO:0000313" key="1">
    <source>
        <dbReference type="EMBL" id="AHJ58527.1"/>
    </source>
</evidence>
<keyword evidence="1" id="KW-0614">Plasmid</keyword>
<accession>W6HZH3</accession>
<dbReference type="EMBL" id="CP003411">
    <property type="protein sequence ID" value="AHJ58527.1"/>
    <property type="molecule type" value="Genomic_DNA"/>
</dbReference>